<feature type="region of interest" description="Disordered" evidence="2">
    <location>
        <begin position="585"/>
        <end position="621"/>
    </location>
</feature>
<evidence type="ECO:0000259" key="4">
    <source>
        <dbReference type="PROSITE" id="PS51212"/>
    </source>
</evidence>
<dbReference type="InterPro" id="IPR002889">
    <property type="entry name" value="WSC_carb-bd"/>
</dbReference>
<feature type="domain" description="WSC" evidence="4">
    <location>
        <begin position="58"/>
        <end position="149"/>
    </location>
</feature>
<protein>
    <recommendedName>
        <fullName evidence="4">WSC domain-containing protein</fullName>
    </recommendedName>
</protein>
<feature type="signal peptide" evidence="3">
    <location>
        <begin position="1"/>
        <end position="31"/>
    </location>
</feature>
<feature type="domain" description="WSC" evidence="4">
    <location>
        <begin position="495"/>
        <end position="586"/>
    </location>
</feature>
<accession>A0ABR3JDE3</accession>
<keyword evidence="6" id="KW-1185">Reference proteome</keyword>
<dbReference type="InterPro" id="IPR011043">
    <property type="entry name" value="Gal_Oxase/kelch_b-propeller"/>
</dbReference>
<keyword evidence="1 3" id="KW-0732">Signal</keyword>
<reference evidence="6" key="1">
    <citation type="submission" date="2024-06" db="EMBL/GenBank/DDBJ databases">
        <title>Multi-omics analyses provide insights into the biosynthesis of the anticancer antibiotic pleurotin in Hohenbuehelia grisea.</title>
        <authorList>
            <person name="Weaver J.A."/>
            <person name="Alberti F."/>
        </authorList>
    </citation>
    <scope>NUCLEOTIDE SEQUENCE [LARGE SCALE GENOMIC DNA]</scope>
    <source>
        <strain evidence="6">T-177</strain>
    </source>
</reference>
<sequence>MAMHRAPLSLLDSLRLLALASLALFSAQVAASGVEHDSHVIVKRHAGLAKRQNNFPDGWVEVGCYSDAGDRTFPGAHAANDTMTRGSCVAFCSAGGFSYAGLSYGYECFCDNAVRGTGAPVNDGCTMPCAGNDKETCGGGWRLNVFRNTKAPVPVTPAPLATYGDWKSIGCHVDDGGARLLTRQVHVEGAFTTEKCLDECTKLNFAFAGTEYSNECYCGTVTEQKMESAKANNGCTMTCDGNKGQLCGGPNRLNVYQTSAVASTPNPTPNDVAGWKQVGCYLDNEDKRSLDEAGTGNAAMTPEVCTAFCAQNKYQYAGVESGNECYCGNKLGGTLDNGKCTTPCAGKPTATCGGNNHLSVYQVISGPAPPAGWVDSGCYVDNAARVLNGAVTAAGDMTPGKCSAFCQNAGFKIAGTQYSTECYCGNSLADVPKATEGCNMPCAGDAQFMCGGPYRLNVLTQDGNNNGPTPPPPVLGDTDDIDPIDGPRTLMTYGNWRSSGCHPDNVGGRVMPIGMGVAGEMTVEKCLDACFKAGHKFAGLEYSAECYCADAKPTVAPVATGCIMPCAGNEKHLCGGPDRLNVYEYQGGDLPPPIDNGGGDGGDGDGGNGGNGDGGNGGGGGEATLPANWHYDGCWVDGQFGRILPVQRPDDPDMTVEKCVASCAGAGYALAGLQYSVQCFCGNQVQYAGTRAAQANQCNMPCGGNPEQMCGAGNRLSIYTTQQTITVIPVPTAKTQGLPGNWQYDACYAEANPGTQRVFTQQAIMETDMTSDKCLNLCHQFGYNTAAFQFGKECYCGDATDLEARSAGKQPEADCSFACVAEPGAICGGALRLSVYHWNGAGGTVWANPENKGRYELLTRAPIVGLHVTLGLNNKVTFLERRSGQPTGSNSATHAYELDLSLLPAQNAWREMKFGTDVFCAAGLVLPDKAGRQVNIAGWALDDTYGVRFYTPEGAPGVQGTNDWEENQATVRLQRGRWYPSAMQLTNGSILVIGGQTGANGPPEPTIEILPRPPGGPTFLEMDWLRRTDPFNLYPFTYVLPSGGIFVQYSNEGRILDPVTFATRGPQLDLPGSMSVRGGRSYPYAGTGVMLPLKAPYTDPATVMVCGGSSGNHIAFDNCVSVQPDVSMDAKDVIIERMPFPRVMSNIAGLPDGTFLIVNGAKQGEAGFGLAIDPTLTAVLYDPEKPLHQRFSILGTTTIARMYHSESILLPDGRVMISGSDPLDVRFPEEFRVEVYLPPYLTANLPRPTYTITNGNKDWAYGGRYTFTLTSALQGTIRVSLVAADSSSHGVNWGQRTIFPEVTCNGNTCTVVAPPNGNICPPGWFQMFVLDVTANYKMPSLSQWVRIGGDPAGLGNWPANDPAFKLPGV</sequence>
<dbReference type="InterPro" id="IPR015202">
    <property type="entry name" value="GO-like_E_set"/>
</dbReference>
<feature type="chain" id="PRO_5047210562" description="WSC domain-containing protein" evidence="3">
    <location>
        <begin position="32"/>
        <end position="1369"/>
    </location>
</feature>
<name>A0ABR3JDE3_9AGAR</name>
<dbReference type="Pfam" id="PF09118">
    <property type="entry name" value="GO-like_E_set"/>
    <property type="match status" value="1"/>
</dbReference>
<dbReference type="InterPro" id="IPR009880">
    <property type="entry name" value="Glyoxal_oxidase_N"/>
</dbReference>
<feature type="domain" description="WSC" evidence="4">
    <location>
        <begin position="372"/>
        <end position="462"/>
    </location>
</feature>
<dbReference type="SUPFAM" id="SSF81296">
    <property type="entry name" value="E set domains"/>
    <property type="match status" value="1"/>
</dbReference>
<dbReference type="InterPro" id="IPR014756">
    <property type="entry name" value="Ig_E-set"/>
</dbReference>
<feature type="domain" description="WSC" evidence="4">
    <location>
        <begin position="628"/>
        <end position="722"/>
    </location>
</feature>
<dbReference type="CDD" id="cd02851">
    <property type="entry name" value="E_set_GO_C"/>
    <property type="match status" value="1"/>
</dbReference>
<dbReference type="SUPFAM" id="SSF50965">
    <property type="entry name" value="Galactose oxidase, central domain"/>
    <property type="match status" value="1"/>
</dbReference>
<evidence type="ECO:0000313" key="6">
    <source>
        <dbReference type="Proteomes" id="UP001556367"/>
    </source>
</evidence>
<dbReference type="InterPro" id="IPR013783">
    <property type="entry name" value="Ig-like_fold"/>
</dbReference>
<feature type="compositionally biased region" description="Gly residues" evidence="2">
    <location>
        <begin position="596"/>
        <end position="621"/>
    </location>
</feature>
<evidence type="ECO:0000256" key="1">
    <source>
        <dbReference type="ARBA" id="ARBA00022729"/>
    </source>
</evidence>
<dbReference type="PANTHER" id="PTHR32208:SF105">
    <property type="entry name" value="COPPER RADICAL OXIDASE"/>
    <property type="match status" value="1"/>
</dbReference>
<gene>
    <name evidence="5" type="ORF">HGRIS_004722</name>
</gene>
<feature type="region of interest" description="Disordered" evidence="2">
    <location>
        <begin position="461"/>
        <end position="480"/>
    </location>
</feature>
<evidence type="ECO:0000256" key="2">
    <source>
        <dbReference type="SAM" id="MobiDB-lite"/>
    </source>
</evidence>
<dbReference type="Proteomes" id="UP001556367">
    <property type="component" value="Unassembled WGS sequence"/>
</dbReference>
<dbReference type="Gene3D" id="2.60.40.10">
    <property type="entry name" value="Immunoglobulins"/>
    <property type="match status" value="1"/>
</dbReference>
<feature type="domain" description="WSC" evidence="4">
    <location>
        <begin position="741"/>
        <end position="839"/>
    </location>
</feature>
<dbReference type="Pfam" id="PF07250">
    <property type="entry name" value="Glyoxal_oxid_N"/>
    <property type="match status" value="1"/>
</dbReference>
<dbReference type="Pfam" id="PF01822">
    <property type="entry name" value="WSC"/>
    <property type="match status" value="7"/>
</dbReference>
<dbReference type="SMART" id="SM00321">
    <property type="entry name" value="WSC"/>
    <property type="match status" value="7"/>
</dbReference>
<feature type="domain" description="WSC" evidence="4">
    <location>
        <begin position="165"/>
        <end position="259"/>
    </location>
</feature>
<dbReference type="PANTHER" id="PTHR32208">
    <property type="entry name" value="SECRETED PROTEIN-RELATED"/>
    <property type="match status" value="1"/>
</dbReference>
<proteinExistence type="predicted"/>
<evidence type="ECO:0000313" key="5">
    <source>
        <dbReference type="EMBL" id="KAL0953492.1"/>
    </source>
</evidence>
<evidence type="ECO:0000256" key="3">
    <source>
        <dbReference type="SAM" id="SignalP"/>
    </source>
</evidence>
<dbReference type="Gene3D" id="2.130.10.80">
    <property type="entry name" value="Galactose oxidase/kelch, beta-propeller"/>
    <property type="match status" value="1"/>
</dbReference>
<dbReference type="InterPro" id="IPR037293">
    <property type="entry name" value="Gal_Oxidase_central_sf"/>
</dbReference>
<organism evidence="5 6">
    <name type="scientific">Hohenbuehelia grisea</name>
    <dbReference type="NCBI Taxonomy" id="104357"/>
    <lineage>
        <taxon>Eukaryota</taxon>
        <taxon>Fungi</taxon>
        <taxon>Dikarya</taxon>
        <taxon>Basidiomycota</taxon>
        <taxon>Agaricomycotina</taxon>
        <taxon>Agaricomycetes</taxon>
        <taxon>Agaricomycetidae</taxon>
        <taxon>Agaricales</taxon>
        <taxon>Pleurotineae</taxon>
        <taxon>Pleurotaceae</taxon>
        <taxon>Hohenbuehelia</taxon>
    </lineage>
</organism>
<dbReference type="EMBL" id="JASNQZ010000008">
    <property type="protein sequence ID" value="KAL0953492.1"/>
    <property type="molecule type" value="Genomic_DNA"/>
</dbReference>
<comment type="caution">
    <text evidence="5">The sequence shown here is derived from an EMBL/GenBank/DDBJ whole genome shotgun (WGS) entry which is preliminary data.</text>
</comment>
<feature type="domain" description="WSC" evidence="4">
    <location>
        <begin position="274"/>
        <end position="364"/>
    </location>
</feature>
<dbReference type="PROSITE" id="PS51212">
    <property type="entry name" value="WSC"/>
    <property type="match status" value="7"/>
</dbReference>